<evidence type="ECO:0000313" key="2">
    <source>
        <dbReference type="EMBL" id="PKY52477.1"/>
    </source>
</evidence>
<keyword evidence="6" id="KW-1185">Reference proteome</keyword>
<comment type="caution">
    <text evidence="4">The sequence shown here is derived from an EMBL/GenBank/DDBJ whole genome shotgun (WGS) entry which is preliminary data.</text>
</comment>
<evidence type="ECO:0000313" key="6">
    <source>
        <dbReference type="Proteomes" id="UP000234323"/>
    </source>
</evidence>
<dbReference type="AlphaFoldDB" id="A0A2I1HJT0"/>
<dbReference type="EMBL" id="LLXI01003373">
    <property type="protein sequence ID" value="PKY59119.1"/>
    <property type="molecule type" value="Genomic_DNA"/>
</dbReference>
<dbReference type="Proteomes" id="UP000234323">
    <property type="component" value="Unassembled WGS sequence"/>
</dbReference>
<reference evidence="4 6" key="1">
    <citation type="submission" date="2015-10" db="EMBL/GenBank/DDBJ databases">
        <title>Genome analyses suggest a sexual origin of heterokaryosis in a supposedly ancient asexual fungus.</title>
        <authorList>
            <person name="Ropars J."/>
            <person name="Sedzielewska K."/>
            <person name="Noel J."/>
            <person name="Charron P."/>
            <person name="Farinelli L."/>
            <person name="Marton T."/>
            <person name="Kruger M."/>
            <person name="Pelin A."/>
            <person name="Brachmann A."/>
            <person name="Corradi N."/>
        </authorList>
    </citation>
    <scope>NUCLEOTIDE SEQUENCE [LARGE SCALE GENOMIC DNA]</scope>
    <source>
        <strain evidence="4 6">A4</strain>
    </source>
</reference>
<proteinExistence type="predicted"/>
<feature type="region of interest" description="Disordered" evidence="1">
    <location>
        <begin position="59"/>
        <end position="101"/>
    </location>
</feature>
<dbReference type="EMBL" id="LLXI01001211">
    <property type="protein sequence ID" value="PKY52477.1"/>
    <property type="molecule type" value="Genomic_DNA"/>
</dbReference>
<name>A0A2I1HJT0_9GLOM</name>
<evidence type="ECO:0000313" key="3">
    <source>
        <dbReference type="EMBL" id="PKY58743.1"/>
    </source>
</evidence>
<organism evidence="4 6">
    <name type="scientific">Rhizophagus irregularis</name>
    <dbReference type="NCBI Taxonomy" id="588596"/>
    <lineage>
        <taxon>Eukaryota</taxon>
        <taxon>Fungi</taxon>
        <taxon>Fungi incertae sedis</taxon>
        <taxon>Mucoromycota</taxon>
        <taxon>Glomeromycotina</taxon>
        <taxon>Glomeromycetes</taxon>
        <taxon>Glomerales</taxon>
        <taxon>Glomeraceae</taxon>
        <taxon>Rhizophagus</taxon>
    </lineage>
</organism>
<feature type="compositionally biased region" description="Basic residues" evidence="1">
    <location>
        <begin position="60"/>
        <end position="74"/>
    </location>
</feature>
<gene>
    <name evidence="2" type="ORF">RhiirA4_470124</name>
    <name evidence="3" type="ORF">RhiirA4_480907</name>
    <name evidence="4" type="ORF">RhiirA4_481605</name>
    <name evidence="5" type="ORF">RhiirA4_481861</name>
</gene>
<protein>
    <submittedName>
        <fullName evidence="4">Uncharacterized protein</fullName>
    </submittedName>
</protein>
<accession>A0A2I1HJT0</accession>
<evidence type="ECO:0000313" key="5">
    <source>
        <dbReference type="EMBL" id="PKY59266.1"/>
    </source>
</evidence>
<evidence type="ECO:0000256" key="1">
    <source>
        <dbReference type="SAM" id="MobiDB-lite"/>
    </source>
</evidence>
<dbReference type="EMBL" id="LLXI01003158">
    <property type="protein sequence ID" value="PKY58743.1"/>
    <property type="molecule type" value="Genomic_DNA"/>
</dbReference>
<sequence>MIHKNYQSLSRRLVVQYLVLLEPVPITNTTMGSASTSFSELRSVTNDYTNYYKKNFSPSRTKHPVTRKTIKRPQHSSVLDLETTTETNSEQTRQKDARKRRHSIVERPYYKEYSRLRFDVIRSPPGGAINTAFSLQTNPTCTGKYNYYGRMGNYPRHDELTVNPKNFIRREKNWLRRVKKRNKKKKPLPPLPPGTPSVLGIPGFTTKTHTTSAFLTTKFVDAIMSAPYHNTTMVISVIVLQHLRKARRPIVVEDVTPKANANAWYSIPNAFITLALKIKIYNELIFRSVYDRKSPRLKFNIVK</sequence>
<dbReference type="EMBL" id="LLXI01003454">
    <property type="protein sequence ID" value="PKY59266.1"/>
    <property type="molecule type" value="Genomic_DNA"/>
</dbReference>
<feature type="compositionally biased region" description="Polar residues" evidence="1">
    <location>
        <begin position="82"/>
        <end position="91"/>
    </location>
</feature>
<evidence type="ECO:0000313" key="4">
    <source>
        <dbReference type="EMBL" id="PKY59119.1"/>
    </source>
</evidence>